<reference evidence="9" key="1">
    <citation type="journal article" date="2019" name="Mar. Biotechnol.">
        <title>Production of Lipids and Proteome Variation in a Chilean Thraustochytrium striatum Strain Cultured under Different Growth Conditions.</title>
        <authorList>
            <person name="Shene C."/>
            <person name="Garces M."/>
            <person name="Vergara D."/>
            <person name="Pena J."/>
            <person name="Claverol S."/>
            <person name="Rubilar M."/>
            <person name="Leyton A."/>
        </authorList>
    </citation>
    <scope>NUCLEOTIDE SEQUENCE</scope>
</reference>
<sequence>MMQRVSKKLMSGFMGNDGALTAAKASPKKNILVVGGAGYIGTHTLVELLAAGYRVTVLDNLDNSSLVALDRVREISKCEEHEILFAAADLLDLPACDKIFQTYGPFDACIHFAGLKAVGESVKLPLHYYANNIQGSVNLIHLLDKHNCHAVAFSSSATVYGDPEFVPLTEEHPLRSTNPYGKTKLFIEEIFRDVVVSQPDKWAIQLLRYFNPVGGHPSGRIGEDPKGLPNNLVPYVSQVAVGRLDHVNVFGDDYDTPDGTGVRDYIHVVDLARGHVKAIDKALERPGQGAVAYNLGTGAGTSVLEVIAAMEKASGKKIKYEIAPRRPGDIATCFAEPVKAKEELGWEAEFDCAKAIADAWKWQSENPNGFRTPAEVEKEKTQGEAPRKCIVFDMYKK</sequence>
<evidence type="ECO:0000256" key="1">
    <source>
        <dbReference type="ARBA" id="ARBA00000083"/>
    </source>
</evidence>
<dbReference type="PANTHER" id="PTHR43725">
    <property type="entry name" value="UDP-GLUCOSE 4-EPIMERASE"/>
    <property type="match status" value="1"/>
</dbReference>
<keyword evidence="5 7" id="KW-0520">NAD</keyword>
<dbReference type="PANTHER" id="PTHR43725:SF47">
    <property type="entry name" value="UDP-GLUCOSE 4-EPIMERASE"/>
    <property type="match status" value="1"/>
</dbReference>
<comment type="catalytic activity">
    <reaction evidence="1 7">
        <text>UDP-alpha-D-glucose = UDP-alpha-D-galactose</text>
        <dbReference type="Rhea" id="RHEA:22168"/>
        <dbReference type="ChEBI" id="CHEBI:58885"/>
        <dbReference type="ChEBI" id="CHEBI:66914"/>
        <dbReference type="EC" id="5.1.3.2"/>
    </reaction>
</comment>
<dbReference type="GO" id="GO:0033499">
    <property type="term" value="P:galactose catabolic process via UDP-galactose, Leloir pathway"/>
    <property type="evidence" value="ECO:0007669"/>
    <property type="project" value="TreeGrafter"/>
</dbReference>
<dbReference type="Gene3D" id="3.40.50.720">
    <property type="entry name" value="NAD(P)-binding Rossmann-like Domain"/>
    <property type="match status" value="1"/>
</dbReference>
<evidence type="ECO:0000256" key="4">
    <source>
        <dbReference type="ARBA" id="ARBA00013189"/>
    </source>
</evidence>
<dbReference type="SUPFAM" id="SSF51735">
    <property type="entry name" value="NAD(P)-binding Rossmann-fold domains"/>
    <property type="match status" value="1"/>
</dbReference>
<dbReference type="CDD" id="cd05247">
    <property type="entry name" value="UDP_G4E_1_SDR_e"/>
    <property type="match status" value="1"/>
</dbReference>
<organism evidence="9">
    <name type="scientific">Thraustochytrium sp. LLF1b</name>
    <dbReference type="NCBI Taxonomy" id="1112570"/>
    <lineage>
        <taxon>Eukaryota</taxon>
        <taxon>Sar</taxon>
        <taxon>Stramenopiles</taxon>
        <taxon>Bigyra</taxon>
        <taxon>Labyrinthulomycetes</taxon>
        <taxon>Thraustochytrida</taxon>
        <taxon>Thraustochytriidae</taxon>
        <taxon>Thraustochytrium</taxon>
    </lineage>
</organism>
<evidence type="ECO:0000313" key="9">
    <source>
        <dbReference type="EMBL" id="DAC74095.1"/>
    </source>
</evidence>
<proteinExistence type="evidence at transcript level"/>
<dbReference type="InterPro" id="IPR036291">
    <property type="entry name" value="NAD(P)-bd_dom_sf"/>
</dbReference>
<dbReference type="InterPro" id="IPR005886">
    <property type="entry name" value="UDP_G4E"/>
</dbReference>
<comment type="subunit">
    <text evidence="7">Homodimer.</text>
</comment>
<name>A0A455ZB99_9STRA</name>
<protein>
    <recommendedName>
        <fullName evidence="4 7">UDP-glucose 4-epimerase</fullName>
        <ecNumber evidence="4 7">5.1.3.2</ecNumber>
    </recommendedName>
</protein>
<accession>A0A455ZB99</accession>
<evidence type="ECO:0000256" key="3">
    <source>
        <dbReference type="ARBA" id="ARBA00004947"/>
    </source>
</evidence>
<evidence type="ECO:0000256" key="5">
    <source>
        <dbReference type="ARBA" id="ARBA00023027"/>
    </source>
</evidence>
<dbReference type="AlphaFoldDB" id="A0A455ZB99"/>
<comment type="pathway">
    <text evidence="3 7">Carbohydrate metabolism; galactose metabolism.</text>
</comment>
<comment type="cofactor">
    <cofactor evidence="2 7">
        <name>NAD(+)</name>
        <dbReference type="ChEBI" id="CHEBI:57540"/>
    </cofactor>
</comment>
<dbReference type="GO" id="GO:0003978">
    <property type="term" value="F:UDP-glucose 4-epimerase activity"/>
    <property type="evidence" value="ECO:0007669"/>
    <property type="project" value="UniProtKB-UniRule"/>
</dbReference>
<evidence type="ECO:0000256" key="7">
    <source>
        <dbReference type="RuleBase" id="RU366046"/>
    </source>
</evidence>
<keyword evidence="6 7" id="KW-0413">Isomerase</keyword>
<dbReference type="NCBIfam" id="TIGR01179">
    <property type="entry name" value="galE"/>
    <property type="match status" value="1"/>
</dbReference>
<keyword evidence="7" id="KW-0119">Carbohydrate metabolism</keyword>
<feature type="domain" description="NAD(P)-binding" evidence="8">
    <location>
        <begin position="32"/>
        <end position="357"/>
    </location>
</feature>
<dbReference type="Gene3D" id="3.90.25.10">
    <property type="entry name" value="UDP-galactose 4-epimerase, domain 1"/>
    <property type="match status" value="1"/>
</dbReference>
<dbReference type="InterPro" id="IPR016040">
    <property type="entry name" value="NAD(P)-bd_dom"/>
</dbReference>
<dbReference type="UniPathway" id="UPA00214"/>
<evidence type="ECO:0000259" key="8">
    <source>
        <dbReference type="Pfam" id="PF16363"/>
    </source>
</evidence>
<evidence type="ECO:0000256" key="2">
    <source>
        <dbReference type="ARBA" id="ARBA00001911"/>
    </source>
</evidence>
<comment type="similarity">
    <text evidence="7">Belongs to the NAD(P)-dependent epimerase/dehydratase family.</text>
</comment>
<dbReference type="GO" id="GO:0005829">
    <property type="term" value="C:cytosol"/>
    <property type="evidence" value="ECO:0007669"/>
    <property type="project" value="TreeGrafter"/>
</dbReference>
<dbReference type="EMBL" id="BK010459">
    <property type="protein sequence ID" value="DAC74095.1"/>
    <property type="molecule type" value="mRNA"/>
</dbReference>
<dbReference type="EC" id="5.1.3.2" evidence="4 7"/>
<evidence type="ECO:0000256" key="6">
    <source>
        <dbReference type="ARBA" id="ARBA00023235"/>
    </source>
</evidence>
<dbReference type="Pfam" id="PF16363">
    <property type="entry name" value="GDP_Man_Dehyd"/>
    <property type="match status" value="1"/>
</dbReference>